<feature type="domain" description="Histidine kinase" evidence="16">
    <location>
        <begin position="1520"/>
        <end position="1746"/>
    </location>
</feature>
<evidence type="ECO:0000256" key="5">
    <source>
        <dbReference type="ARBA" id="ARBA00022679"/>
    </source>
</evidence>
<evidence type="ECO:0000259" key="18">
    <source>
        <dbReference type="PROSITE" id="PS50894"/>
    </source>
</evidence>
<dbReference type="InterPro" id="IPR036890">
    <property type="entry name" value="HATPase_C_sf"/>
</dbReference>
<dbReference type="eggNOG" id="COG3899">
    <property type="taxonomic scope" value="Bacteria"/>
</dbReference>
<dbReference type="SUPFAM" id="SSF55781">
    <property type="entry name" value="GAF domain-like"/>
    <property type="match status" value="1"/>
</dbReference>
<dbReference type="SMART" id="SM00220">
    <property type="entry name" value="S_TKc"/>
    <property type="match status" value="1"/>
</dbReference>
<dbReference type="InterPro" id="IPR003661">
    <property type="entry name" value="HisK_dim/P_dom"/>
</dbReference>
<dbReference type="FunFam" id="3.30.565.10:FF:000010">
    <property type="entry name" value="Sensor histidine kinase RcsC"/>
    <property type="match status" value="1"/>
</dbReference>
<dbReference type="RefSeq" id="WP_015202988.1">
    <property type="nucleotide sequence ID" value="NC_019753.1"/>
</dbReference>
<feature type="modified residue" description="Phosphohistidine" evidence="13">
    <location>
        <position position="1983"/>
    </location>
</feature>
<dbReference type="InterPro" id="IPR003018">
    <property type="entry name" value="GAF"/>
</dbReference>
<keyword evidence="5" id="KW-0808">Transferase</keyword>
<dbReference type="FunFam" id="1.10.287.130:FF:000002">
    <property type="entry name" value="Two-component osmosensing histidine kinase"/>
    <property type="match status" value="1"/>
</dbReference>
<dbReference type="InterPro" id="IPR041664">
    <property type="entry name" value="AAA_16"/>
</dbReference>
<dbReference type="eggNOG" id="COG2198">
    <property type="taxonomic scope" value="Bacteria"/>
</dbReference>
<dbReference type="InterPro" id="IPR011009">
    <property type="entry name" value="Kinase-like_dom_sf"/>
</dbReference>
<dbReference type="InterPro" id="IPR036097">
    <property type="entry name" value="HisK_dim/P_sf"/>
</dbReference>
<evidence type="ECO:0000256" key="14">
    <source>
        <dbReference type="PROSITE-ProRule" id="PRU00169"/>
    </source>
</evidence>
<evidence type="ECO:0000259" key="15">
    <source>
        <dbReference type="PROSITE" id="PS50011"/>
    </source>
</evidence>
<dbReference type="PRINTS" id="PR00344">
    <property type="entry name" value="BCTRLSENSOR"/>
</dbReference>
<dbReference type="eggNOG" id="COG0515">
    <property type="taxonomic scope" value="Bacteria"/>
</dbReference>
<dbReference type="EMBL" id="CP003620">
    <property type="protein sequence ID" value="AFZ12872.1"/>
    <property type="molecule type" value="Genomic_DNA"/>
</dbReference>
<dbReference type="InterPro" id="IPR000719">
    <property type="entry name" value="Prot_kinase_dom"/>
</dbReference>
<dbReference type="KEGG" id="cep:Cri9333_1993"/>
<evidence type="ECO:0000259" key="17">
    <source>
        <dbReference type="PROSITE" id="PS50110"/>
    </source>
</evidence>
<protein>
    <recommendedName>
        <fullName evidence="12">Circadian input-output histidine kinase CikA</fullName>
        <ecNumber evidence="3">2.7.13.3</ecNumber>
    </recommendedName>
    <alternativeName>
        <fullName evidence="11">Sensory/regulatory protein RpfC</fullName>
    </alternativeName>
</protein>
<evidence type="ECO:0000256" key="1">
    <source>
        <dbReference type="ARBA" id="ARBA00000085"/>
    </source>
</evidence>
<dbReference type="InterPro" id="IPR027417">
    <property type="entry name" value="P-loop_NTPase"/>
</dbReference>
<dbReference type="InterPro" id="IPR029016">
    <property type="entry name" value="GAF-like_dom_sf"/>
</dbReference>
<dbReference type="SMART" id="SM00073">
    <property type="entry name" value="HPT"/>
    <property type="match status" value="1"/>
</dbReference>
<dbReference type="InterPro" id="IPR036641">
    <property type="entry name" value="HPT_dom_sf"/>
</dbReference>
<keyword evidence="7" id="KW-0418">Kinase</keyword>
<dbReference type="STRING" id="1173022.Cri9333_1993"/>
<dbReference type="PROSITE" id="PS50109">
    <property type="entry name" value="HIS_KIN"/>
    <property type="match status" value="1"/>
</dbReference>
<dbReference type="InterPro" id="IPR053159">
    <property type="entry name" value="Hybrid_Histidine_Kinase"/>
</dbReference>
<evidence type="ECO:0000256" key="7">
    <source>
        <dbReference type="ARBA" id="ARBA00022777"/>
    </source>
</evidence>
<dbReference type="Gene3D" id="3.40.50.2300">
    <property type="match status" value="1"/>
</dbReference>
<dbReference type="SUPFAM" id="SSF55874">
    <property type="entry name" value="ATPase domain of HSP90 chaperone/DNA topoisomerase II/histidine kinase"/>
    <property type="match status" value="1"/>
</dbReference>
<reference evidence="19 20" key="1">
    <citation type="submission" date="2012-06" db="EMBL/GenBank/DDBJ databases">
        <title>Finished chromosome of genome of Crinalium epipsammum PCC 9333.</title>
        <authorList>
            <consortium name="US DOE Joint Genome Institute"/>
            <person name="Gugger M."/>
            <person name="Coursin T."/>
            <person name="Rippka R."/>
            <person name="Tandeau De Marsac N."/>
            <person name="Huntemann M."/>
            <person name="Wei C.-L."/>
            <person name="Han J."/>
            <person name="Detter J.C."/>
            <person name="Han C."/>
            <person name="Tapia R."/>
            <person name="Davenport K."/>
            <person name="Daligault H."/>
            <person name="Erkkila T."/>
            <person name="Gu W."/>
            <person name="Munk A.C.C."/>
            <person name="Teshima H."/>
            <person name="Xu Y."/>
            <person name="Chain P."/>
            <person name="Chen A."/>
            <person name="Krypides N."/>
            <person name="Mavromatis K."/>
            <person name="Markowitz V."/>
            <person name="Szeto E."/>
            <person name="Ivanova N."/>
            <person name="Mikhailova N."/>
            <person name="Ovchinnikova G."/>
            <person name="Pagani I."/>
            <person name="Pati A."/>
            <person name="Goodwin L."/>
            <person name="Peters L."/>
            <person name="Pitluck S."/>
            <person name="Woyke T."/>
            <person name="Kerfeld C."/>
        </authorList>
    </citation>
    <scope>NUCLEOTIDE SEQUENCE [LARGE SCALE GENOMIC DNA]</scope>
    <source>
        <strain evidence="19 20">PCC 9333</strain>
    </source>
</reference>
<dbReference type="InterPro" id="IPR008271">
    <property type="entry name" value="Ser/Thr_kinase_AS"/>
</dbReference>
<dbReference type="InterPro" id="IPR001789">
    <property type="entry name" value="Sig_transdc_resp-reg_receiver"/>
</dbReference>
<dbReference type="InterPro" id="IPR011006">
    <property type="entry name" value="CheY-like_superfamily"/>
</dbReference>
<keyword evidence="20" id="KW-1185">Reference proteome</keyword>
<feature type="modified residue" description="4-aspartylphosphate" evidence="14">
    <location>
        <position position="1821"/>
    </location>
</feature>
<dbReference type="SUPFAM" id="SSF56112">
    <property type="entry name" value="Protein kinase-like (PK-like)"/>
    <property type="match status" value="1"/>
</dbReference>
<dbReference type="SMART" id="SM00387">
    <property type="entry name" value="HATPase_c"/>
    <property type="match status" value="1"/>
</dbReference>
<dbReference type="SMART" id="SM00065">
    <property type="entry name" value="GAF"/>
    <property type="match status" value="1"/>
</dbReference>
<dbReference type="SUPFAM" id="SSF47226">
    <property type="entry name" value="Histidine-containing phosphotransfer domain, HPT domain"/>
    <property type="match status" value="1"/>
</dbReference>
<evidence type="ECO:0000256" key="11">
    <source>
        <dbReference type="ARBA" id="ARBA00068150"/>
    </source>
</evidence>
<dbReference type="Gene3D" id="1.10.510.10">
    <property type="entry name" value="Transferase(Phosphotransferase) domain 1"/>
    <property type="match status" value="1"/>
</dbReference>
<comment type="catalytic activity">
    <reaction evidence="1">
        <text>ATP + protein L-histidine = ADP + protein N-phospho-L-histidine.</text>
        <dbReference type="EC" id="2.7.13.3"/>
    </reaction>
</comment>
<dbReference type="GO" id="GO:0000155">
    <property type="term" value="F:phosphorelay sensor kinase activity"/>
    <property type="evidence" value="ECO:0007669"/>
    <property type="project" value="InterPro"/>
</dbReference>
<keyword evidence="6" id="KW-0547">Nucleotide-binding</keyword>
<dbReference type="InterPro" id="IPR003594">
    <property type="entry name" value="HATPase_dom"/>
</dbReference>
<dbReference type="Pfam" id="PF01627">
    <property type="entry name" value="Hpt"/>
    <property type="match status" value="1"/>
</dbReference>
<keyword evidence="4 14" id="KW-0597">Phosphoprotein</keyword>
<dbReference type="PANTHER" id="PTHR43642">
    <property type="entry name" value="HYBRID SIGNAL TRANSDUCTION HISTIDINE KINASE G"/>
    <property type="match status" value="1"/>
</dbReference>
<evidence type="ECO:0000256" key="8">
    <source>
        <dbReference type="ARBA" id="ARBA00022840"/>
    </source>
</evidence>
<dbReference type="CDD" id="cd14014">
    <property type="entry name" value="STKc_PknB_like"/>
    <property type="match status" value="1"/>
</dbReference>
<evidence type="ECO:0000256" key="4">
    <source>
        <dbReference type="ARBA" id="ARBA00022553"/>
    </source>
</evidence>
<dbReference type="Pfam" id="PF00069">
    <property type="entry name" value="Pkinase"/>
    <property type="match status" value="1"/>
</dbReference>
<evidence type="ECO:0000256" key="3">
    <source>
        <dbReference type="ARBA" id="ARBA00012438"/>
    </source>
</evidence>
<dbReference type="SUPFAM" id="SSF47384">
    <property type="entry name" value="Homodimeric domain of signal transducing histidine kinase"/>
    <property type="match status" value="1"/>
</dbReference>
<feature type="domain" description="Protein kinase" evidence="15">
    <location>
        <begin position="1"/>
        <end position="269"/>
    </location>
</feature>
<dbReference type="OrthoDB" id="9801841at2"/>
<dbReference type="SMART" id="SM00448">
    <property type="entry name" value="REC"/>
    <property type="match status" value="1"/>
</dbReference>
<dbReference type="CDD" id="cd16922">
    <property type="entry name" value="HATPase_EvgS-ArcB-TorS-like"/>
    <property type="match status" value="1"/>
</dbReference>
<dbReference type="SUPFAM" id="SSF52172">
    <property type="entry name" value="CheY-like"/>
    <property type="match status" value="1"/>
</dbReference>
<evidence type="ECO:0000256" key="13">
    <source>
        <dbReference type="PROSITE-ProRule" id="PRU00110"/>
    </source>
</evidence>
<dbReference type="Gene3D" id="3.30.565.10">
    <property type="entry name" value="Histidine kinase-like ATPase, C-terminal domain"/>
    <property type="match status" value="1"/>
</dbReference>
<dbReference type="PANTHER" id="PTHR43642:SF1">
    <property type="entry name" value="HYBRID SIGNAL TRANSDUCTION HISTIDINE KINASE G"/>
    <property type="match status" value="1"/>
</dbReference>
<gene>
    <name evidence="19" type="ORF">Cri9333_1993</name>
</gene>
<dbReference type="PATRIC" id="fig|1173022.3.peg.2153"/>
<dbReference type="Proteomes" id="UP000010472">
    <property type="component" value="Chromosome"/>
</dbReference>
<evidence type="ECO:0000313" key="19">
    <source>
        <dbReference type="EMBL" id="AFZ12872.1"/>
    </source>
</evidence>
<organism evidence="19 20">
    <name type="scientific">Crinalium epipsammum PCC 9333</name>
    <dbReference type="NCBI Taxonomy" id="1173022"/>
    <lineage>
        <taxon>Bacteria</taxon>
        <taxon>Bacillati</taxon>
        <taxon>Cyanobacteriota</taxon>
        <taxon>Cyanophyceae</taxon>
        <taxon>Gomontiellales</taxon>
        <taxon>Gomontiellaceae</taxon>
        <taxon>Crinalium</taxon>
    </lineage>
</organism>
<dbReference type="InterPro" id="IPR004358">
    <property type="entry name" value="Sig_transdc_His_kin-like_C"/>
</dbReference>
<sequence>MINIPGYQIKGQIYESQKKLIYQGKSDIDHKPVIIKVLKPGFFTAEEIARLKQEYIISHDLNYLGIVKTYSIENYQNGFALILEDFGGKSLRQVFTAKPMQLPEFLRIAIVLAETLIELHKIPIIHKDIKPANIIINPQTSEVKITDFSIASRLGVENQVVSNPNLLEGTLAYMSPEQTGRMNRSVDYRTDFYSLGVTFYEMLTGELPFIHSDPMELVHSHIAKQPTTPAAIADIPQVISDIVMKLLAKNAEDRYQSAAGLKFDLENCLQQLQSKGKIDDFAVGKRDRSNQLLIPQKLYGRENEVQTLMDAFDLVSNGASELILVSGYSGIGKTSIVAEVHKPIVKARGYFISGKFDQFKRNIPYSALIQAFQELISQVLTENAEQITVWRDKLLNALGEQGRVITEVIPKVELIIGQQPELTPIGAFEAQNRFNRVFQQFIQVFCQPNHPLVVFLDDLQWADSASLKLIQLLVTNFDSKYLLMINAYRDNEVSSTHSFIQTLEKIKDTEATINQIVVQPLSLYCVNQIIAETLKTDPEAEQLKPLVSIVYNKTQGNPFYLTQLLKSLYSENFLVYQVDNDTWHWDIQKIQAVGITDFNVVELLARSLRKLPPETQNILKLAACIGNQFNLDVLALVNQESDTVTANHLWSALQCGLILPTSTAYKIPLVFQEEEAKYFHANDVKVEYKFLHDRVQQSAYSLIPEAERKATHLKIGQQLLRNTTPESQNENIFAIVNHLNFGIDLLNNQLDKNELAELNLIAGQKAKSAMAYEAAVNYLNLALNLLCPESWQEQYYLAFTIYKEAAEAEYLNASLDQAETLCNFALTQTQVILDQIKFYLIKFKIHLAKNQINLALDLGLTILKMLGVPLSETPPSDINIEKLANLPRMTDPYKLAAMEILMLLYSPATISQSPLTLPFIYTMLALSSEYGNSPPSIYAYAIYGVITVWLIPDINLAYKLSQLSIQVLEKLNAKELYAKVYFTKEINISYKKEHLRETIKPLHECISNGLEVGDVEFSCNAANYYCNHLFFKGEVLDVVAQKQSEYIKYIQKLGQKHLLTILKVFAQAVANLLNSPRNPCLLTGEFMNETETLPFFIGSNNLISIFNAYYFKCWLNFLFKEYKEAVKYGELILTKCGAVKAEVIVVTQHNFYYSLALLSEYYRLKIKTNSSNQVDLEKYLEQVRKNQEKMKYWAEHCPENFQHKYDLVEAEKAKVLGEKEKTIPSVSYASALYEQAIKGAKLQGYIQEEALALELAGEFHLSCEHDRLGKYYLLEAYYCYVKWGAIAKAKHLEIQYPDLIPPSEKITKSKSFNTTLSSSSSADILDLTTVIKASQTIAGEIVLDKLLEKLMKIIIENAGAQTGFFILKNEFQAFIEARLVSEENQVIVRQSPLSENTKLLPLSVINFVERTKEDVILINASSSTQFNNDAYITENQPLSVLCTPIIHQNQLLGILYLENNLITGVFTTERVGLLKILSAQAAISLQNALLYRVAEQKAILEKAKVAAEAANQAKSEFLAMISHEIRTPMNAIVGMSQLLLNTTLQPQQKAFVNTISTSSESLLTILNDILDLSKIESGKLELEQQSFNLYRCIEESLALLTPKVIEKGLKLTYSIDPPTPENLHGDSTRLRQVLLNLLSNAIKFTQTGGINLAVTAEKLARETNNESVYEIQFAIKDTGIGIPLDRIQQLFNPFTQVDASISRRYGGTGLGLAICKKLVEMMGGKISVESELGHGSTFYFTIIATAASQEFALSTEESNGKIPHLAQEVPLKILLAEDNKVNQQVALLTFEALGYQIQIVNHGLEALQELQQQNYDVVFMDIQMPEMDGITATSYINQEWSSESRPQIIAMTAYVNKEDKERCFQAGMDGYISKPIRIDELVKVLKQCYLSINKNVAGCQRLTSRQELEVSPSSSLLQQSQDTTLEVIDRYILQSLRQMAGANADEFLTKIINNYFEVAPQLLSEIDAAIDTADANKLFQAAHALRSSSANLGAAKLSGICQELEAIGRSGTTVGAQSLRSQLKSMYQLVKDALLRECKD</sequence>
<comment type="similarity">
    <text evidence="2">In the N-terminal section; belongs to the phytochrome family.</text>
</comment>
<dbReference type="Pfam" id="PF13191">
    <property type="entry name" value="AAA_16"/>
    <property type="match status" value="1"/>
</dbReference>
<dbReference type="eggNOG" id="COG0784">
    <property type="taxonomic scope" value="Bacteria"/>
</dbReference>
<dbReference type="EC" id="2.7.13.3" evidence="3"/>
<evidence type="ECO:0000256" key="2">
    <source>
        <dbReference type="ARBA" id="ARBA00006402"/>
    </source>
</evidence>
<dbReference type="SMART" id="SM00388">
    <property type="entry name" value="HisKA"/>
    <property type="match status" value="1"/>
</dbReference>
<dbReference type="PROSITE" id="PS50011">
    <property type="entry name" value="PROTEIN_KINASE_DOM"/>
    <property type="match status" value="1"/>
</dbReference>
<dbReference type="Gene3D" id="3.40.50.300">
    <property type="entry name" value="P-loop containing nucleotide triphosphate hydrolases"/>
    <property type="match status" value="1"/>
</dbReference>
<evidence type="ECO:0000256" key="6">
    <source>
        <dbReference type="ARBA" id="ARBA00022741"/>
    </source>
</evidence>
<keyword evidence="8 19" id="KW-0067">ATP-binding</keyword>
<dbReference type="CDD" id="cd17546">
    <property type="entry name" value="REC_hyHK_CKI1_RcsC-like"/>
    <property type="match status" value="1"/>
</dbReference>
<dbReference type="Gene3D" id="3.30.450.40">
    <property type="match status" value="1"/>
</dbReference>
<evidence type="ECO:0000256" key="12">
    <source>
        <dbReference type="ARBA" id="ARBA00074306"/>
    </source>
</evidence>
<dbReference type="Pfam" id="PF02518">
    <property type="entry name" value="HATPase_c"/>
    <property type="match status" value="1"/>
</dbReference>
<dbReference type="PROSITE" id="PS50110">
    <property type="entry name" value="RESPONSE_REGULATORY"/>
    <property type="match status" value="1"/>
</dbReference>
<dbReference type="PROSITE" id="PS00108">
    <property type="entry name" value="PROTEIN_KINASE_ST"/>
    <property type="match status" value="1"/>
</dbReference>
<dbReference type="Gene3D" id="1.10.287.130">
    <property type="match status" value="1"/>
</dbReference>
<dbReference type="PROSITE" id="PS50894">
    <property type="entry name" value="HPT"/>
    <property type="match status" value="1"/>
</dbReference>
<name>K9VZE5_9CYAN</name>
<dbReference type="HOGENOM" id="CLU_000445_34_2_3"/>
<dbReference type="Gene3D" id="1.20.120.160">
    <property type="entry name" value="HPT domain"/>
    <property type="match status" value="1"/>
</dbReference>
<evidence type="ECO:0000259" key="16">
    <source>
        <dbReference type="PROSITE" id="PS50109"/>
    </source>
</evidence>
<dbReference type="InterPro" id="IPR008207">
    <property type="entry name" value="Sig_transdc_His_kin_Hpt_dom"/>
</dbReference>
<dbReference type="Pfam" id="PF00072">
    <property type="entry name" value="Response_reg"/>
    <property type="match status" value="1"/>
</dbReference>
<dbReference type="CDD" id="cd00082">
    <property type="entry name" value="HisKA"/>
    <property type="match status" value="1"/>
</dbReference>
<evidence type="ECO:0000256" key="9">
    <source>
        <dbReference type="ARBA" id="ARBA00023012"/>
    </source>
</evidence>
<dbReference type="SUPFAM" id="SSF52540">
    <property type="entry name" value="P-loop containing nucleoside triphosphate hydrolases"/>
    <property type="match status" value="1"/>
</dbReference>
<dbReference type="InterPro" id="IPR005467">
    <property type="entry name" value="His_kinase_dom"/>
</dbReference>
<evidence type="ECO:0000256" key="10">
    <source>
        <dbReference type="ARBA" id="ARBA00064003"/>
    </source>
</evidence>
<dbReference type="Pfam" id="PF00512">
    <property type="entry name" value="HisKA"/>
    <property type="match status" value="1"/>
</dbReference>
<dbReference type="eggNOG" id="COG2205">
    <property type="taxonomic scope" value="Bacteria"/>
</dbReference>
<proteinExistence type="inferred from homology"/>
<feature type="domain" description="Response regulatory" evidence="17">
    <location>
        <begin position="1772"/>
        <end position="1889"/>
    </location>
</feature>
<accession>K9VZE5</accession>
<dbReference type="Pfam" id="PF01590">
    <property type="entry name" value="GAF"/>
    <property type="match status" value="1"/>
</dbReference>
<keyword evidence="9" id="KW-0902">Two-component regulatory system</keyword>
<evidence type="ECO:0000313" key="20">
    <source>
        <dbReference type="Proteomes" id="UP000010472"/>
    </source>
</evidence>
<feature type="domain" description="HPt" evidence="18">
    <location>
        <begin position="1944"/>
        <end position="2040"/>
    </location>
</feature>
<dbReference type="GO" id="GO:0005524">
    <property type="term" value="F:ATP binding"/>
    <property type="evidence" value="ECO:0007669"/>
    <property type="project" value="UniProtKB-KW"/>
</dbReference>
<comment type="subunit">
    <text evidence="10">At low DSF concentrations, interacts with RpfF.</text>
</comment>